<dbReference type="SUPFAM" id="SSF55729">
    <property type="entry name" value="Acyl-CoA N-acyltransferases (Nat)"/>
    <property type="match status" value="2"/>
</dbReference>
<dbReference type="InterPro" id="IPR016181">
    <property type="entry name" value="Acyl_CoA_acyltransferase"/>
</dbReference>
<reference evidence="2 3" key="1">
    <citation type="submission" date="2018-10" db="EMBL/GenBank/DDBJ databases">
        <title>Butyricimonas faecalis sp. nov., isolated from human faeces and emended description of the genus Butyricimonas.</title>
        <authorList>
            <person name="Le Roy T."/>
            <person name="Van der Smissen P."/>
            <person name="Paquot A."/>
            <person name="Delzenne N."/>
            <person name="Muccioli G."/>
            <person name="Collet J.-F."/>
            <person name="Cani P.D."/>
        </authorList>
    </citation>
    <scope>NUCLEOTIDE SEQUENCE [LARGE SCALE GENOMIC DNA]</scope>
    <source>
        <strain evidence="2 3">H184</strain>
    </source>
</reference>
<gene>
    <name evidence="2" type="ORF">D8S85_19905</name>
</gene>
<protein>
    <submittedName>
        <fullName evidence="2">DUF2156 domain-containing protein</fullName>
    </submittedName>
</protein>
<dbReference type="Pfam" id="PF09924">
    <property type="entry name" value="LPG_synthase_C"/>
    <property type="match status" value="1"/>
</dbReference>
<sequence length="300" mass="35096">MIDFKPIRIEDKELVTTYFLACGNRDCNLSFVNLYTWQFLTNSHYAVVDDCLVVRFTLDEESVVYTMPVGTGNVKDVIELLKLQAKAEGHVLRVHGVFPELEEWFNREFPGCFDYRLDRDYFDYIYSRQELAELKGKNFQPKRNHVNKFKRTYNYKYTPLTVDLIPHCLELEEKWCEEHDCEDEESLINERKALNTALRNFDALGLVGGALWVDDEIVGFTYGAPVNHDTFAVHIEKADSRIDGSYSILNQEFARHIPEQYVYLNREEDLGIPGLRKAKLSYHPVILLEKGYAELIENWK</sequence>
<dbReference type="PANTHER" id="PTHR41373:SF1">
    <property type="entry name" value="PHOSPHATIDYLGLYCEROL LYSYLTRANSFERASE C-TERMINAL DOMAIN-CONTAINING PROTEIN"/>
    <property type="match status" value="1"/>
</dbReference>
<organism evidence="2 3">
    <name type="scientific">Butyricimonas faecalis</name>
    <dbReference type="NCBI Taxonomy" id="2093856"/>
    <lineage>
        <taxon>Bacteria</taxon>
        <taxon>Pseudomonadati</taxon>
        <taxon>Bacteroidota</taxon>
        <taxon>Bacteroidia</taxon>
        <taxon>Bacteroidales</taxon>
        <taxon>Odoribacteraceae</taxon>
        <taxon>Butyricimonas</taxon>
    </lineage>
</organism>
<feature type="domain" description="Phosphatidylglycerol lysyltransferase C-terminal" evidence="1">
    <location>
        <begin position="25"/>
        <end position="286"/>
    </location>
</feature>
<name>A0A3S9VYI4_9BACT</name>
<dbReference type="AlphaFoldDB" id="A0A3S9VYI4"/>
<keyword evidence="3" id="KW-1185">Reference proteome</keyword>
<proteinExistence type="predicted"/>
<evidence type="ECO:0000313" key="3">
    <source>
        <dbReference type="Proteomes" id="UP000270673"/>
    </source>
</evidence>
<dbReference type="Gene3D" id="3.40.630.30">
    <property type="match status" value="1"/>
</dbReference>
<dbReference type="OrthoDB" id="9765580at2"/>
<dbReference type="InterPro" id="IPR024320">
    <property type="entry name" value="LPG_synthase_C"/>
</dbReference>
<dbReference type="RefSeq" id="WP_106624022.1">
    <property type="nucleotide sequence ID" value="NZ_CP032819.1"/>
</dbReference>
<dbReference type="PIRSF" id="PIRSF018688">
    <property type="entry name" value="UCP018688"/>
    <property type="match status" value="1"/>
</dbReference>
<dbReference type="KEGG" id="buy:D8S85_19905"/>
<dbReference type="Proteomes" id="UP000270673">
    <property type="component" value="Chromosome"/>
</dbReference>
<accession>A0A3S9VYI4</accession>
<dbReference type="InterPro" id="IPR016732">
    <property type="entry name" value="UCP018688"/>
</dbReference>
<dbReference type="PANTHER" id="PTHR41373">
    <property type="entry name" value="DUF2156 DOMAIN-CONTAINING PROTEIN"/>
    <property type="match status" value="1"/>
</dbReference>
<dbReference type="EMBL" id="CP032819">
    <property type="protein sequence ID" value="AZS31590.1"/>
    <property type="molecule type" value="Genomic_DNA"/>
</dbReference>
<evidence type="ECO:0000259" key="1">
    <source>
        <dbReference type="Pfam" id="PF09924"/>
    </source>
</evidence>
<evidence type="ECO:0000313" key="2">
    <source>
        <dbReference type="EMBL" id="AZS31590.1"/>
    </source>
</evidence>